<dbReference type="Gene3D" id="2.40.50.230">
    <property type="entry name" value="Gp5 N-terminal domain"/>
    <property type="match status" value="1"/>
</dbReference>
<feature type="non-terminal residue" evidence="6">
    <location>
        <position position="617"/>
    </location>
</feature>
<dbReference type="Gene3D" id="2.30.110.50">
    <property type="match status" value="1"/>
</dbReference>
<dbReference type="NCBIfam" id="TIGR03361">
    <property type="entry name" value="VI_Rhs_Vgr"/>
    <property type="match status" value="1"/>
</dbReference>
<protein>
    <submittedName>
        <fullName evidence="6">Type VI secretion system tip protein TssI/VgrG</fullName>
    </submittedName>
</protein>
<feature type="domain" description="Gp5/Type VI secretion system Vgr protein OB-fold" evidence="4">
    <location>
        <begin position="445"/>
        <end position="511"/>
    </location>
</feature>
<dbReference type="SUPFAM" id="SSF69255">
    <property type="entry name" value="gp5 N-terminal domain-like"/>
    <property type="match status" value="1"/>
</dbReference>
<dbReference type="SUPFAM" id="SSF69349">
    <property type="entry name" value="Phage fibre proteins"/>
    <property type="match status" value="1"/>
</dbReference>
<comment type="caution">
    <text evidence="6">The sequence shown here is derived from an EMBL/GenBank/DDBJ whole genome shotgun (WGS) entry which is preliminary data.</text>
</comment>
<dbReference type="PANTHER" id="PTHR32305:SF15">
    <property type="entry name" value="PROTEIN RHSA-RELATED"/>
    <property type="match status" value="1"/>
</dbReference>
<dbReference type="SUPFAM" id="SSF69279">
    <property type="entry name" value="Phage tail proteins"/>
    <property type="match status" value="2"/>
</dbReference>
<name>A0ABU8WB58_9BURK</name>
<evidence type="ECO:0000256" key="2">
    <source>
        <dbReference type="ARBA" id="ARBA00005558"/>
    </source>
</evidence>
<evidence type="ECO:0000256" key="1">
    <source>
        <dbReference type="ARBA" id="ARBA00004613"/>
    </source>
</evidence>
<dbReference type="RefSeq" id="WP_340368219.1">
    <property type="nucleotide sequence ID" value="NZ_JBBKZV010000054.1"/>
</dbReference>
<dbReference type="EMBL" id="JBBKZV010000054">
    <property type="protein sequence ID" value="MEJ8827190.1"/>
    <property type="molecule type" value="Genomic_DNA"/>
</dbReference>
<dbReference type="InterPro" id="IPR017847">
    <property type="entry name" value="T6SS_RhsGE_Vgr_subset"/>
</dbReference>
<comment type="subcellular location">
    <subcellularLocation>
        <location evidence="1">Secreted</location>
    </subcellularLocation>
</comment>
<dbReference type="Proteomes" id="UP001363010">
    <property type="component" value="Unassembled WGS sequence"/>
</dbReference>
<dbReference type="InterPro" id="IPR006531">
    <property type="entry name" value="Gp5/Vgr_OB"/>
</dbReference>
<accession>A0ABU8WB58</accession>
<reference evidence="6 7" key="1">
    <citation type="submission" date="2024-03" db="EMBL/GenBank/DDBJ databases">
        <title>Novel species of the genus Variovorax.</title>
        <authorList>
            <person name="Liu Q."/>
            <person name="Xin Y.-H."/>
        </authorList>
    </citation>
    <scope>NUCLEOTIDE SEQUENCE [LARGE SCALE GENOMIC DNA]</scope>
    <source>
        <strain evidence="6 7">KACC 18501</strain>
    </source>
</reference>
<evidence type="ECO:0000259" key="4">
    <source>
        <dbReference type="Pfam" id="PF04717"/>
    </source>
</evidence>
<evidence type="ECO:0000256" key="3">
    <source>
        <dbReference type="ARBA" id="ARBA00022525"/>
    </source>
</evidence>
<feature type="domain" description="Putative type VI secretion system Rhs element associated Vgr" evidence="5">
    <location>
        <begin position="545"/>
        <end position="617"/>
    </location>
</feature>
<dbReference type="InterPro" id="IPR028244">
    <property type="entry name" value="T6SS_Rhs_Vgr_dom"/>
</dbReference>
<dbReference type="Pfam" id="PF04717">
    <property type="entry name" value="Phage_base_V"/>
    <property type="match status" value="1"/>
</dbReference>
<dbReference type="Gene3D" id="3.55.50.10">
    <property type="entry name" value="Baseplate protein-like domains"/>
    <property type="match status" value="1"/>
</dbReference>
<dbReference type="PANTHER" id="PTHR32305">
    <property type="match status" value="1"/>
</dbReference>
<evidence type="ECO:0000259" key="5">
    <source>
        <dbReference type="Pfam" id="PF13296"/>
    </source>
</evidence>
<dbReference type="InterPro" id="IPR006533">
    <property type="entry name" value="T6SS_Vgr_RhsGE"/>
</dbReference>
<dbReference type="InterPro" id="IPR050708">
    <property type="entry name" value="T6SS_VgrG/RHS"/>
</dbReference>
<dbReference type="Pfam" id="PF13296">
    <property type="entry name" value="T6SS_Vgr"/>
    <property type="match status" value="1"/>
</dbReference>
<sequence>MPTIKRTVAGANSRTLQIQSVAIPVVLGCAALEPVRLSGQEGLNSLFEYELLLKTPDALNLGASGATDFNLDDFIGREISCSIQLDGMGEFLPGVVGASTDHIGAGVRQINALVADAAFWGEEGRHIQYRLTLRPWLHLATLATDCKIFQNKSVIDILDELLGDYPFAVDKRLIETYPQRDYQTQYNESDFAFFERLCQEWGISYFFEHSEGKHRLVLIDIMGAYRENPSEAYRQVEYHAPGWKPDAEYLHSFVPRNRLTSGRYTTRDYDYTRPRADLTQTRSEPRPTGQAEGEVYQWHAGTAGSHYAQPKAGTGDANDPHEEGRFLSLLRMQALRTHGARAKASGNLRGMTPGCTFRLARHPRQQANAEYLILDTHLLIEDVAQDSQIRDAVPGRRQRWKVEVDLTAHPVKEPLRPALTQTKPHTHGPQTALVVGPEGQNLWTDEFGRIKVQFPWDRIGQKNQHSTCWLRVSSPWAGNQLGGIHIPRIGQEVIVDFLGGDPDLPLCTGRVHNQTNLPPWSLPGQSALSGFRSRELTKEGGNSAAGRSNHLLMDDTPGKIQAQLKSDYQHSSVSVGYITRVEDNAGRKDFRGLGFELRSDGHGVIRAANGLLLTTEA</sequence>
<evidence type="ECO:0000313" key="7">
    <source>
        <dbReference type="Proteomes" id="UP001363010"/>
    </source>
</evidence>
<proteinExistence type="inferred from homology"/>
<keyword evidence="3" id="KW-0964">Secreted</keyword>
<dbReference type="Pfam" id="PF05954">
    <property type="entry name" value="Phage_GPD"/>
    <property type="match status" value="1"/>
</dbReference>
<keyword evidence="7" id="KW-1185">Reference proteome</keyword>
<dbReference type="PROSITE" id="PS51257">
    <property type="entry name" value="PROKAR_LIPOPROTEIN"/>
    <property type="match status" value="1"/>
</dbReference>
<dbReference type="InterPro" id="IPR037026">
    <property type="entry name" value="Vgr_OB-fold_dom_sf"/>
</dbReference>
<dbReference type="Gene3D" id="4.10.220.110">
    <property type="match status" value="1"/>
</dbReference>
<evidence type="ECO:0000313" key="6">
    <source>
        <dbReference type="EMBL" id="MEJ8827190.1"/>
    </source>
</evidence>
<gene>
    <name evidence="6" type="primary">tssI</name>
    <name evidence="6" type="ORF">WKW80_35275</name>
</gene>
<organism evidence="6 7">
    <name type="scientific">Variovorax humicola</name>
    <dbReference type="NCBI Taxonomy" id="1769758"/>
    <lineage>
        <taxon>Bacteria</taxon>
        <taxon>Pseudomonadati</taxon>
        <taxon>Pseudomonadota</taxon>
        <taxon>Betaproteobacteria</taxon>
        <taxon>Burkholderiales</taxon>
        <taxon>Comamonadaceae</taxon>
        <taxon>Variovorax</taxon>
    </lineage>
</organism>
<dbReference type="NCBIfam" id="TIGR01646">
    <property type="entry name" value="vgr_GE"/>
    <property type="match status" value="1"/>
</dbReference>
<comment type="similarity">
    <text evidence="2">Belongs to the VgrG protein family.</text>
</comment>